<sequence>MNILVISIIILIISFILALRSVNNELSTPPELKNLKIKKNKKITGVIIFLKEKIVHYSSESS</sequence>
<dbReference type="EMBL" id="MNUY01000081">
    <property type="protein sequence ID" value="OIO12727.1"/>
    <property type="molecule type" value="Genomic_DNA"/>
</dbReference>
<accession>A0A1J4TRH1</accession>
<dbReference type="STRING" id="1805209.AUJ73_05100"/>
<dbReference type="Proteomes" id="UP000183120">
    <property type="component" value="Unassembled WGS sequence"/>
</dbReference>
<evidence type="ECO:0000313" key="1">
    <source>
        <dbReference type="EMBL" id="OIO12727.1"/>
    </source>
</evidence>
<protein>
    <submittedName>
        <fullName evidence="1">Uncharacterized protein</fullName>
    </submittedName>
</protein>
<dbReference type="AlphaFoldDB" id="A0A1J4TRH1"/>
<reference evidence="1 2" key="1">
    <citation type="journal article" date="2016" name="Environ. Microbiol.">
        <title>Genomic resolution of a cold subsurface aquifer community provides metabolic insights for novel microbes adapted to high CO concentrations.</title>
        <authorList>
            <person name="Probst A.J."/>
            <person name="Castelle C.J."/>
            <person name="Singh A."/>
            <person name="Brown C.T."/>
            <person name="Anantharaman K."/>
            <person name="Sharon I."/>
            <person name="Hug L.A."/>
            <person name="Burstein D."/>
            <person name="Emerson J.B."/>
            <person name="Thomas B.C."/>
            <person name="Banfield J.F."/>
        </authorList>
    </citation>
    <scope>NUCLEOTIDE SEQUENCE [LARGE SCALE GENOMIC DNA]</scope>
    <source>
        <strain evidence="1">CG1_02_37_22</strain>
    </source>
</reference>
<name>A0A1J4TRH1_9BACT</name>
<gene>
    <name evidence="1" type="ORF">AUJ73_05100</name>
</gene>
<organism evidence="1 2">
    <name type="scientific">Candidatus Gottesmanbacteria bacterium CG1_02_37_22</name>
    <dbReference type="NCBI Taxonomy" id="1805209"/>
    <lineage>
        <taxon>Bacteria</taxon>
        <taxon>Candidatus Gottesmaniibacteriota</taxon>
    </lineage>
</organism>
<evidence type="ECO:0000313" key="2">
    <source>
        <dbReference type="Proteomes" id="UP000183120"/>
    </source>
</evidence>
<comment type="caution">
    <text evidence="1">The sequence shown here is derived from an EMBL/GenBank/DDBJ whole genome shotgun (WGS) entry which is preliminary data.</text>
</comment>
<proteinExistence type="predicted"/>